<accession>A0AAD9JYR5</accession>
<protein>
    <recommendedName>
        <fullName evidence="3">Short-chain collagen C4</fullName>
    </recommendedName>
</protein>
<dbReference type="AlphaFoldDB" id="A0AAD9JYR5"/>
<sequence length="164" mass="18415">YAGIVGGAHYSHEGSGSNYLCLHTEPQWLNYKDGYQYSAGRALLYGAEYQTPDDIFPNKHLLDNDVPCVVCQAQHRFSIIMIPGRIQCPNSSWVMEYKGYLMAQRYEYNGKTTYECMDENPETIDGGGENKEGVLFYPTEAYCGSLPCPKYVAGREIACVVCSF</sequence>
<dbReference type="EMBL" id="JAODUP010000110">
    <property type="protein sequence ID" value="KAK2161734.1"/>
    <property type="molecule type" value="Genomic_DNA"/>
</dbReference>
<name>A0AAD9JYR5_9ANNE</name>
<dbReference type="InterPro" id="IPR051077">
    <property type="entry name" value="Ca-dependent_lectin"/>
</dbReference>
<feature type="non-terminal residue" evidence="1">
    <location>
        <position position="1"/>
    </location>
</feature>
<evidence type="ECO:0000313" key="2">
    <source>
        <dbReference type="Proteomes" id="UP001208570"/>
    </source>
</evidence>
<comment type="caution">
    <text evidence="1">The sequence shown here is derived from an EMBL/GenBank/DDBJ whole genome shotgun (WGS) entry which is preliminary data.</text>
</comment>
<reference evidence="1" key="1">
    <citation type="journal article" date="2023" name="Mol. Biol. Evol.">
        <title>Third-Generation Sequencing Reveals the Adaptive Role of the Epigenome in Three Deep-Sea Polychaetes.</title>
        <authorList>
            <person name="Perez M."/>
            <person name="Aroh O."/>
            <person name="Sun Y."/>
            <person name="Lan Y."/>
            <person name="Juniper S.K."/>
            <person name="Young C.R."/>
            <person name="Angers B."/>
            <person name="Qian P.Y."/>
        </authorList>
    </citation>
    <scope>NUCLEOTIDE SEQUENCE</scope>
    <source>
        <strain evidence="1">P08H-3</strain>
    </source>
</reference>
<dbReference type="Proteomes" id="UP001208570">
    <property type="component" value="Unassembled WGS sequence"/>
</dbReference>
<dbReference type="GO" id="GO:0005615">
    <property type="term" value="C:extracellular space"/>
    <property type="evidence" value="ECO:0007669"/>
    <property type="project" value="TreeGrafter"/>
</dbReference>
<dbReference type="PANTHER" id="PTHR24024:SF18">
    <property type="entry name" value="SHORT-CHAIN COLLAGEN C4-LIKE"/>
    <property type="match status" value="1"/>
</dbReference>
<evidence type="ECO:0008006" key="3">
    <source>
        <dbReference type="Google" id="ProtNLM"/>
    </source>
</evidence>
<keyword evidence="2" id="KW-1185">Reference proteome</keyword>
<organism evidence="1 2">
    <name type="scientific">Paralvinella palmiformis</name>
    <dbReference type="NCBI Taxonomy" id="53620"/>
    <lineage>
        <taxon>Eukaryota</taxon>
        <taxon>Metazoa</taxon>
        <taxon>Spiralia</taxon>
        <taxon>Lophotrochozoa</taxon>
        <taxon>Annelida</taxon>
        <taxon>Polychaeta</taxon>
        <taxon>Sedentaria</taxon>
        <taxon>Canalipalpata</taxon>
        <taxon>Terebellida</taxon>
        <taxon>Terebelliformia</taxon>
        <taxon>Alvinellidae</taxon>
        <taxon>Paralvinella</taxon>
    </lineage>
</organism>
<evidence type="ECO:0000313" key="1">
    <source>
        <dbReference type="EMBL" id="KAK2161734.1"/>
    </source>
</evidence>
<gene>
    <name evidence="1" type="ORF">LSH36_110g00028</name>
</gene>
<dbReference type="PANTHER" id="PTHR24024">
    <property type="entry name" value="PULMONARY SURFACTANT-ASSOCIATED PROTEIN A"/>
    <property type="match status" value="1"/>
</dbReference>
<proteinExistence type="predicted"/>